<dbReference type="PANTHER" id="PTHR43140:SF1">
    <property type="entry name" value="TYPE I RESTRICTION ENZYME ECOKI SPECIFICITY SUBUNIT"/>
    <property type="match status" value="1"/>
</dbReference>
<keyword evidence="7" id="KW-1185">Reference proteome</keyword>
<dbReference type="InterPro" id="IPR000055">
    <property type="entry name" value="Restrct_endonuc_typeI_TRD"/>
</dbReference>
<evidence type="ECO:0000313" key="6">
    <source>
        <dbReference type="EMBL" id="TXC70964.1"/>
    </source>
</evidence>
<gene>
    <name evidence="6" type="ORF">FSB78_08405</name>
</gene>
<keyword evidence="3" id="KW-0238">DNA-binding</keyword>
<dbReference type="RefSeq" id="WP_147081776.1">
    <property type="nucleotide sequence ID" value="NZ_VOQR01000001.1"/>
</dbReference>
<dbReference type="EMBL" id="VOQR01000001">
    <property type="protein sequence ID" value="TXC70964.1"/>
    <property type="molecule type" value="Genomic_DNA"/>
</dbReference>
<dbReference type="AlphaFoldDB" id="A0A5C6UEB6"/>
<evidence type="ECO:0000256" key="2">
    <source>
        <dbReference type="ARBA" id="ARBA00022747"/>
    </source>
</evidence>
<evidence type="ECO:0000259" key="5">
    <source>
        <dbReference type="Pfam" id="PF01420"/>
    </source>
</evidence>
<sequence length="457" mass="49471">MAGRAATSRIIRGRHAISVNDPGHPIPRGWRRVALGDVADLGTGHTPSRHHPEYWDGGVPWIGIRDAGAHHGRVIVDTMQTVSDLGLANSAARLLPKDTVCLSRTASVGYVVKMGREMATSQDFVTWSCLEPLDADYLMNALLAEGQDIRRFGEGSTHTTIYFPEVKAFHIDLPPKPEQRRIVAKLDAMTAGLSRARVELDRVPMLTQKLRTKILLEAFSGDFPTSALRDLVHFVTSGSRGWAKYYADTGPAFIRVGDVRRRNIALELNDVQSVQPPSGAEGARTALLAGDVVITITADLGRVGVVPESLGPGFVNQHVALARPLNVEMAPWIGWYLSSEAGQGQMLAKNRGVTKAGLGLDDIRDVVIPVPTADVRASMLNKINTAFASADRLEAEAARARALLDRLESAILAKAFRGELVPQDPNDEPASVLLDRIRAERADAPKPKRGRRAAASA</sequence>
<reference evidence="6 7" key="1">
    <citation type="journal article" date="2013" name="Antonie Van Leeuwenhoek">
        <title>Sphingomonas ginsenosidivorax sp. nov., with the ability to transform ginsenosides.</title>
        <authorList>
            <person name="Jin X.F."/>
            <person name="Kim J.K."/>
            <person name="Liu Q.M."/>
            <person name="Kang M.S."/>
            <person name="He D."/>
            <person name="Jin F.X."/>
            <person name="Kim S.C."/>
            <person name="Im W.T."/>
        </authorList>
    </citation>
    <scope>NUCLEOTIDE SEQUENCE [LARGE SCALE GENOMIC DNA]</scope>
    <source>
        <strain evidence="6 7">KHI67</strain>
    </source>
</reference>
<feature type="domain" description="Type I restriction modification DNA specificity" evidence="5">
    <location>
        <begin position="27"/>
        <end position="191"/>
    </location>
</feature>
<proteinExistence type="inferred from homology"/>
<dbReference type="SUPFAM" id="SSF116734">
    <property type="entry name" value="DNA methylase specificity domain"/>
    <property type="match status" value="2"/>
</dbReference>
<dbReference type="Pfam" id="PF01420">
    <property type="entry name" value="Methylase_S"/>
    <property type="match status" value="1"/>
</dbReference>
<feature type="compositionally biased region" description="Basic residues" evidence="4">
    <location>
        <begin position="447"/>
        <end position="457"/>
    </location>
</feature>
<dbReference type="InterPro" id="IPR051212">
    <property type="entry name" value="Type-I_RE_S_subunit"/>
</dbReference>
<evidence type="ECO:0000256" key="1">
    <source>
        <dbReference type="ARBA" id="ARBA00010923"/>
    </source>
</evidence>
<dbReference type="InterPro" id="IPR044946">
    <property type="entry name" value="Restrct_endonuc_typeI_TRD_sf"/>
</dbReference>
<dbReference type="PANTHER" id="PTHR43140">
    <property type="entry name" value="TYPE-1 RESTRICTION ENZYME ECOKI SPECIFICITY PROTEIN"/>
    <property type="match status" value="1"/>
</dbReference>
<dbReference type="Gene3D" id="3.90.220.20">
    <property type="entry name" value="DNA methylase specificity domains"/>
    <property type="match status" value="2"/>
</dbReference>
<comment type="caution">
    <text evidence="6">The sequence shown here is derived from an EMBL/GenBank/DDBJ whole genome shotgun (WGS) entry which is preliminary data.</text>
</comment>
<comment type="similarity">
    <text evidence="1">Belongs to the type-I restriction system S methylase family.</text>
</comment>
<evidence type="ECO:0000256" key="4">
    <source>
        <dbReference type="SAM" id="MobiDB-lite"/>
    </source>
</evidence>
<name>A0A5C6UEB6_9SPHN</name>
<evidence type="ECO:0000256" key="3">
    <source>
        <dbReference type="ARBA" id="ARBA00023125"/>
    </source>
</evidence>
<keyword evidence="2" id="KW-0680">Restriction system</keyword>
<dbReference type="GO" id="GO:0009307">
    <property type="term" value="P:DNA restriction-modification system"/>
    <property type="evidence" value="ECO:0007669"/>
    <property type="project" value="UniProtKB-KW"/>
</dbReference>
<feature type="region of interest" description="Disordered" evidence="4">
    <location>
        <begin position="438"/>
        <end position="457"/>
    </location>
</feature>
<accession>A0A5C6UEB6</accession>
<protein>
    <recommendedName>
        <fullName evidence="5">Type I restriction modification DNA specificity domain-containing protein</fullName>
    </recommendedName>
</protein>
<organism evidence="6 7">
    <name type="scientific">Sphingomonas ginsenosidivorax</name>
    <dbReference type="NCBI Taxonomy" id="862135"/>
    <lineage>
        <taxon>Bacteria</taxon>
        <taxon>Pseudomonadati</taxon>
        <taxon>Pseudomonadota</taxon>
        <taxon>Alphaproteobacteria</taxon>
        <taxon>Sphingomonadales</taxon>
        <taxon>Sphingomonadaceae</taxon>
        <taxon>Sphingomonas</taxon>
    </lineage>
</organism>
<dbReference type="GO" id="GO:0003677">
    <property type="term" value="F:DNA binding"/>
    <property type="evidence" value="ECO:0007669"/>
    <property type="project" value="UniProtKB-KW"/>
</dbReference>
<evidence type="ECO:0000313" key="7">
    <source>
        <dbReference type="Proteomes" id="UP000321250"/>
    </source>
</evidence>
<dbReference type="Proteomes" id="UP000321250">
    <property type="component" value="Unassembled WGS sequence"/>
</dbReference>